<protein>
    <submittedName>
        <fullName evidence="1">Hypothetical exported protein</fullName>
    </submittedName>
</protein>
<dbReference type="InterPro" id="IPR021330">
    <property type="entry name" value="DUF2939"/>
</dbReference>
<dbReference type="HOGENOM" id="CLU_089890_1_0_7"/>
<dbReference type="eggNOG" id="ENOG5030I2N">
    <property type="taxonomic scope" value="Bacteria"/>
</dbReference>
<evidence type="ECO:0000313" key="2">
    <source>
        <dbReference type="Proteomes" id="UP000001933"/>
    </source>
</evidence>
<dbReference type="InParanoid" id="Q2LV96"/>
<dbReference type="RefSeq" id="WP_011418024.1">
    <property type="nucleotide sequence ID" value="NC_007759.1"/>
</dbReference>
<keyword evidence="2" id="KW-1185">Reference proteome</keyword>
<organism evidence="1 2">
    <name type="scientific">Syntrophus aciditrophicus (strain SB)</name>
    <dbReference type="NCBI Taxonomy" id="56780"/>
    <lineage>
        <taxon>Bacteria</taxon>
        <taxon>Pseudomonadati</taxon>
        <taxon>Thermodesulfobacteriota</taxon>
        <taxon>Syntrophia</taxon>
        <taxon>Syntrophales</taxon>
        <taxon>Syntrophaceae</taxon>
        <taxon>Syntrophus</taxon>
    </lineage>
</organism>
<dbReference type="AlphaFoldDB" id="Q2LV96"/>
<proteinExistence type="predicted"/>
<accession>Q2LV96</accession>
<evidence type="ECO:0000313" key="1">
    <source>
        <dbReference type="EMBL" id="ABC78003.1"/>
    </source>
</evidence>
<dbReference type="Proteomes" id="UP000001933">
    <property type="component" value="Chromosome"/>
</dbReference>
<reference evidence="1 2" key="1">
    <citation type="journal article" date="2007" name="Proc. Natl. Acad. Sci. U.S.A.">
        <title>The genome of Syntrophus aciditrophicus: life at the thermodynamic limit of microbial growth.</title>
        <authorList>
            <person name="McInerney M.J."/>
            <person name="Rohlin L."/>
            <person name="Mouttaki H."/>
            <person name="Kim U."/>
            <person name="Krupp R.S."/>
            <person name="Rios-Hernandez L."/>
            <person name="Sieber J."/>
            <person name="Struchtemeyer C.G."/>
            <person name="Bhattacharyya A."/>
            <person name="Campbell J.W."/>
            <person name="Gunsalus R.P."/>
        </authorList>
    </citation>
    <scope>NUCLEOTIDE SEQUENCE [LARGE SCALE GENOMIC DNA]</scope>
    <source>
        <strain evidence="1 2">SB</strain>
    </source>
</reference>
<dbReference type="KEGG" id="sat:SYN_00707"/>
<dbReference type="EMBL" id="CP000252">
    <property type="protein sequence ID" value="ABC78003.1"/>
    <property type="molecule type" value="Genomic_DNA"/>
</dbReference>
<sequence length="178" mass="19735">MKKAAWIIIVLLIVIAGYVAAGPFLTAYSIRTALVEQDSEKLSDNIDFPALRQNVKDQFRAIMMKKASTELQDNPFAAIATGFAAKMADGVVDTVITPSGLASLMEKKTSKSGHESESDSTSSKKEDLFKNARYSYDSFSKFSVWVPNDKGEELRFVLKREGFSWKLVNIVIPVDKKS</sequence>
<dbReference type="Pfam" id="PF11159">
    <property type="entry name" value="DUF2939"/>
    <property type="match status" value="1"/>
</dbReference>
<gene>
    <name evidence="1" type="ORF">SYN_00707</name>
</gene>
<dbReference type="OrthoDB" id="8706891at2"/>
<name>Q2LV96_SYNAS</name>